<dbReference type="PANTHER" id="PTHR35218:SF9">
    <property type="entry name" value="ENDONUCLEASE_EXONUCLEASE_PHOSPHATASE DOMAIN-CONTAINING PROTEIN"/>
    <property type="match status" value="1"/>
</dbReference>
<name>A0A2P5WJH5_GOSBA</name>
<dbReference type="Pfam" id="PF03372">
    <property type="entry name" value="Exo_endo_phos"/>
    <property type="match status" value="1"/>
</dbReference>
<feature type="region of interest" description="Disordered" evidence="1">
    <location>
        <begin position="1"/>
        <end position="38"/>
    </location>
</feature>
<feature type="region of interest" description="Disordered" evidence="1">
    <location>
        <begin position="77"/>
        <end position="198"/>
    </location>
</feature>
<gene>
    <name evidence="3" type="ORF">GOBAR_AA29431</name>
</gene>
<evidence type="ECO:0000313" key="3">
    <source>
        <dbReference type="EMBL" id="PPR91250.1"/>
    </source>
</evidence>
<dbReference type="Gene3D" id="3.60.10.10">
    <property type="entry name" value="Endonuclease/exonuclease/phosphatase"/>
    <property type="match status" value="1"/>
</dbReference>
<sequence length="838" mass="92794">MSRRARRSPKTRSASPSGAAVGADLGGSSKYLNENFEGRRGERFHVNGTCTWGVRRRRRGPREELSFLFNGLPTLETAQPEVGSSGRKSTARRVVSGAPPAALENPEDRVPSAPGRTHNRIRSPRQGKSAKWIRNLGKRIGSEGWARGSQSRTRRLPAHCSSCSRGESGSPRAGRGTDWERLPRGPSPGDEQSTQNWYGQGESDCLIKTKHCDGPCGCSRNVISAQCSECQSEEIQPSAEATHAPVARLPTRSRGLWPPRARVVGAAAAADKSRAPPWSVIPTERRVESFADDLNTRRGIVSGRVALLPRSTEIQPFVASIRPSPHLPSDPPLFFCTSRPWGPQVGDLIKNFQVKHLAVPPPQETWHNGGRGPGTCSIFCRAIMPYFIRLLGRSDIEQPGVIQGTAHAHRMPGHRCPSTTEEPPAPLAPGRTVSSYTIGNVCHPVVRGHRGATGPFDVSEHRAASAPWCIRCAGRSSTKANFGPPLVQKRQDHKVSLFQTHECRLCLHGGVFVKRRGVTVLQFMCWNYRGMGNPAKIRELKQLIGAHNPDIIFLSETKMNGNDFRRVQNKCRLQNGLTVNSEGRSGGLALMWKEGTNVSIQSYSKHQIDSIVNLENNKIMRVTGFYGHANPSLRNNSWDILRRVGDSVREDWVDFNAILNDAEKEGGRTGVRAQMHDFKAVMDDLALVDIKPDSGWFTWVNNRSGGGLVKERIDRFLSSVSLVENFPFIATKVVRQTQSDHDAILLDLWGRRPRDYPNDHRLCFKFDLCWAGDREAKTIIDSAWNRGDTEYGDKIERVRSVLGHWQRKRGIGHKGLDQNGLGRGIGILGISMLKLLDG</sequence>
<dbReference type="InterPro" id="IPR005135">
    <property type="entry name" value="Endo/exonuclease/phosphatase"/>
</dbReference>
<proteinExistence type="predicted"/>
<dbReference type="GO" id="GO:0003824">
    <property type="term" value="F:catalytic activity"/>
    <property type="evidence" value="ECO:0007669"/>
    <property type="project" value="InterPro"/>
</dbReference>
<reference evidence="3 4" key="1">
    <citation type="submission" date="2015-01" db="EMBL/GenBank/DDBJ databases">
        <title>Genome of allotetraploid Gossypium barbadense reveals genomic plasticity and fiber elongation in cotton evolution.</title>
        <authorList>
            <person name="Chen X."/>
            <person name="Liu X."/>
            <person name="Zhao B."/>
            <person name="Zheng H."/>
            <person name="Hu Y."/>
            <person name="Lu G."/>
            <person name="Yang C."/>
            <person name="Chen J."/>
            <person name="Shan C."/>
            <person name="Zhang L."/>
            <person name="Zhou Y."/>
            <person name="Wang L."/>
            <person name="Guo W."/>
            <person name="Bai Y."/>
            <person name="Ruan J."/>
            <person name="Shangguan X."/>
            <person name="Mao Y."/>
            <person name="Jiang J."/>
            <person name="Zhu Y."/>
            <person name="Lei J."/>
            <person name="Kang H."/>
            <person name="Chen S."/>
            <person name="He X."/>
            <person name="Wang R."/>
            <person name="Wang Y."/>
            <person name="Chen J."/>
            <person name="Wang L."/>
            <person name="Yu S."/>
            <person name="Wang B."/>
            <person name="Wei J."/>
            <person name="Song S."/>
            <person name="Lu X."/>
            <person name="Gao Z."/>
            <person name="Gu W."/>
            <person name="Deng X."/>
            <person name="Ma D."/>
            <person name="Wang S."/>
            <person name="Liang W."/>
            <person name="Fang L."/>
            <person name="Cai C."/>
            <person name="Zhu X."/>
            <person name="Zhou B."/>
            <person name="Zhang Y."/>
            <person name="Chen Z."/>
            <person name="Xu S."/>
            <person name="Zhu R."/>
            <person name="Wang S."/>
            <person name="Zhang T."/>
            <person name="Zhao G."/>
        </authorList>
    </citation>
    <scope>NUCLEOTIDE SEQUENCE [LARGE SCALE GENOMIC DNA]</scope>
    <source>
        <strain evidence="4">cv. Xinhai21</strain>
        <tissue evidence="3">Leaf</tissue>
    </source>
</reference>
<feature type="compositionally biased region" description="Basic residues" evidence="1">
    <location>
        <begin position="1"/>
        <end position="10"/>
    </location>
</feature>
<evidence type="ECO:0000313" key="4">
    <source>
        <dbReference type="Proteomes" id="UP000239757"/>
    </source>
</evidence>
<dbReference type="Proteomes" id="UP000239757">
    <property type="component" value="Unassembled WGS sequence"/>
</dbReference>
<evidence type="ECO:0000256" key="1">
    <source>
        <dbReference type="SAM" id="MobiDB-lite"/>
    </source>
</evidence>
<evidence type="ECO:0000259" key="2">
    <source>
        <dbReference type="Pfam" id="PF03372"/>
    </source>
</evidence>
<protein>
    <recommendedName>
        <fullName evidence="2">Endonuclease/exonuclease/phosphatase domain-containing protein</fullName>
    </recommendedName>
</protein>
<dbReference type="InterPro" id="IPR036691">
    <property type="entry name" value="Endo/exonu/phosph_ase_sf"/>
</dbReference>
<dbReference type="OrthoDB" id="1425072at2759"/>
<accession>A0A2P5WJH5</accession>
<feature type="domain" description="Endonuclease/exonuclease/phosphatase" evidence="2">
    <location>
        <begin position="526"/>
        <end position="719"/>
    </location>
</feature>
<dbReference type="EMBL" id="KZ667381">
    <property type="protein sequence ID" value="PPR91250.1"/>
    <property type="molecule type" value="Genomic_DNA"/>
</dbReference>
<dbReference type="AlphaFoldDB" id="A0A2P5WJH5"/>
<dbReference type="SUPFAM" id="SSF56219">
    <property type="entry name" value="DNase I-like"/>
    <property type="match status" value="1"/>
</dbReference>
<organism evidence="3 4">
    <name type="scientific">Gossypium barbadense</name>
    <name type="common">Sea Island cotton</name>
    <name type="synonym">Hibiscus barbadensis</name>
    <dbReference type="NCBI Taxonomy" id="3634"/>
    <lineage>
        <taxon>Eukaryota</taxon>
        <taxon>Viridiplantae</taxon>
        <taxon>Streptophyta</taxon>
        <taxon>Embryophyta</taxon>
        <taxon>Tracheophyta</taxon>
        <taxon>Spermatophyta</taxon>
        <taxon>Magnoliopsida</taxon>
        <taxon>eudicotyledons</taxon>
        <taxon>Gunneridae</taxon>
        <taxon>Pentapetalae</taxon>
        <taxon>rosids</taxon>
        <taxon>malvids</taxon>
        <taxon>Malvales</taxon>
        <taxon>Malvaceae</taxon>
        <taxon>Malvoideae</taxon>
        <taxon>Gossypium</taxon>
    </lineage>
</organism>
<dbReference type="PANTHER" id="PTHR35218">
    <property type="entry name" value="RNASE H DOMAIN-CONTAINING PROTEIN"/>
    <property type="match status" value="1"/>
</dbReference>
<feature type="region of interest" description="Disordered" evidence="1">
    <location>
        <begin position="408"/>
        <end position="427"/>
    </location>
</feature>